<comment type="caution">
    <text evidence="6">The sequence shown here is derived from an EMBL/GenBank/DDBJ whole genome shotgun (WGS) entry which is preliminary data.</text>
</comment>
<evidence type="ECO:0000256" key="3">
    <source>
        <dbReference type="ARBA" id="ARBA00023295"/>
    </source>
</evidence>
<dbReference type="PANTHER" id="PTHR31691:SF1">
    <property type="entry name" value="ROTATIN"/>
    <property type="match status" value="1"/>
</dbReference>
<dbReference type="InterPro" id="IPR011583">
    <property type="entry name" value="Chitinase_II/V-like_cat"/>
</dbReference>
<accession>A0A484B7T6</accession>
<keyword evidence="7" id="KW-1185">Reference proteome</keyword>
<dbReference type="PANTHER" id="PTHR31691">
    <property type="entry name" value="ROTATIN"/>
    <property type="match status" value="1"/>
</dbReference>
<proteinExistence type="predicted"/>
<dbReference type="GO" id="GO:0004568">
    <property type="term" value="F:chitinase activity"/>
    <property type="evidence" value="ECO:0007669"/>
    <property type="project" value="UniProtKB-ARBA"/>
</dbReference>
<dbReference type="OrthoDB" id="428850at2759"/>
<dbReference type="GO" id="GO:0005975">
    <property type="term" value="P:carbohydrate metabolic process"/>
    <property type="evidence" value="ECO:0007669"/>
    <property type="project" value="InterPro"/>
</dbReference>
<dbReference type="OMA" id="MINCCSC"/>
<evidence type="ECO:0000313" key="6">
    <source>
        <dbReference type="EMBL" id="TDG44694.1"/>
    </source>
</evidence>
<dbReference type="GO" id="GO:0008061">
    <property type="term" value="F:chitin binding"/>
    <property type="evidence" value="ECO:0007669"/>
    <property type="project" value="InterPro"/>
</dbReference>
<dbReference type="SUPFAM" id="SSF51445">
    <property type="entry name" value="(Trans)glycosidases"/>
    <property type="match status" value="1"/>
</dbReference>
<dbReference type="GO" id="GO:0036064">
    <property type="term" value="C:ciliary basal body"/>
    <property type="evidence" value="ECO:0007669"/>
    <property type="project" value="InterPro"/>
</dbReference>
<evidence type="ECO:0000256" key="1">
    <source>
        <dbReference type="ARBA" id="ARBA00022729"/>
    </source>
</evidence>
<reference evidence="6 7" key="1">
    <citation type="journal article" date="2019" name="J. Hered.">
        <title>An Improved Genome Assembly for Drosophila navojoa, the Basal Species in the mojavensis Cluster.</title>
        <authorList>
            <person name="Vanderlinde T."/>
            <person name="Dupim E.G."/>
            <person name="Nazario-Yepiz N.O."/>
            <person name="Carvalho A.B."/>
        </authorList>
    </citation>
    <scope>NUCLEOTIDE SEQUENCE [LARGE SCALE GENOMIC DNA]</scope>
    <source>
        <strain evidence="6">Navoj_Jal97</strain>
        <tissue evidence="6">Whole organism</tissue>
    </source>
</reference>
<dbReference type="GO" id="GO:0005814">
    <property type="term" value="C:centriole"/>
    <property type="evidence" value="ECO:0007669"/>
    <property type="project" value="TreeGrafter"/>
</dbReference>
<dbReference type="GO" id="GO:0007099">
    <property type="term" value="P:centriole replication"/>
    <property type="evidence" value="ECO:0007669"/>
    <property type="project" value="TreeGrafter"/>
</dbReference>
<dbReference type="InterPro" id="IPR029249">
    <property type="entry name" value="Rotatin_N"/>
</dbReference>
<keyword evidence="3 4" id="KW-0326">Glycosidase</keyword>
<evidence type="ECO:0000259" key="5">
    <source>
        <dbReference type="PROSITE" id="PS51910"/>
    </source>
</evidence>
<dbReference type="Proteomes" id="UP000295192">
    <property type="component" value="Unassembled WGS sequence"/>
</dbReference>
<name>A0A484B7T6_DRONA</name>
<dbReference type="PROSITE" id="PS01095">
    <property type="entry name" value="GH18_1"/>
    <property type="match status" value="1"/>
</dbReference>
<dbReference type="InterPro" id="IPR001579">
    <property type="entry name" value="Glyco_hydro_18_chit_AS"/>
</dbReference>
<dbReference type="InterPro" id="IPR016024">
    <property type="entry name" value="ARM-type_fold"/>
</dbReference>
<dbReference type="GO" id="GO:0032053">
    <property type="term" value="P:ciliary basal body organization"/>
    <property type="evidence" value="ECO:0007669"/>
    <property type="project" value="TreeGrafter"/>
</dbReference>
<evidence type="ECO:0000313" key="7">
    <source>
        <dbReference type="Proteomes" id="UP000295192"/>
    </source>
</evidence>
<sequence length="2214" mass="250254">MASSDKILNCYWGTWANYRPGDGKFEPSNIDPFLCTHISYTFFGISDSGEFKSLDTWLDMDDGLGFISKTIALKQRNPKLKILAVVGGWNEGSTKYSAMAADPAKRATFVASTLAFIRQHGFDGLDLDWEYPGQRGGSSADRANFVTLLREIKEAFDPHGLELGIAVGASEASAAISYDIPAISEHLTFINVMTYDFHMAMDGHKDKCNFRMSTSSISSKLSLSLGEQQLAKLTNESAEIRMRALEQIETRFIRCLQHGEPINFKPVLLLKQLIRWFGYTPPAAPDRVLALVLELLRSDYCEAVVNKIPCHRLVAELNKIRKILQNVESKRAMELLDNLLNLVPYLYKEFNITPINSNPNGNTNNSSGESRECNSEMELFSLENFNIGPEDFETAWSCASRDDVATMKTLNDTLTIGNDVQLQENLTNIQIKLCDYPAEQLFQDPYIFLQLLHVQQLQADATLWHASRALLTFIKLLQHRLRVRKDSNDTGFSVKTYATKPRQLRVTSVLGLLLNGCMELLGPPLMEHCGHNWHLIELSFETIRTYDQLGATIPESVVQRLGLIVPKLIRYCVSFDVSLPSEIPGLVKRLMIPRLESVIFNGLLLDVIALSLKNSGGVSKPAARSLLQPLIVDISYLSCMPERMKALCDVCGIVCPETAIDEQNMVRIKEALGMGLSQLVDEIKLTAMELLQNQSKICLVLLLMGSESLMSALIKAIVKCTSFYIAKPELRKEAESLLHTLFDLPNEELRNSALRQLKQPVVEHFHAFMNGTNYLAGCNNLELARNHILGLPMSSELLRKLFVVGWRPEPSDQLQQWCVDYMIMVVGLAKLVPSKDFIQLFKMVIPVIPIIVCRAINHYQLENMLWELFDPDSEVLEPPQSLRGNVCYLYHPDAKYRKEAIGRIGYVLVWQDHQHKYRPAMDKLCLELIGHDICLIRPPVNYYNIFSERSQLPFQRSMGTLLRLLETPDLKPSIRKSTLIQLNALMHSWEAVHYFTTCEGAFVLCLRALHDPLVRDAAGGNEEVETLMPAVSIILRVLFRSERFRKEFKHNAEMIVCLLRCLFLMPHEMQLRAEVSICIFTLLFHEHVTPKENCLKLDVDLSAMMVPVTYEVDHTAPLTAATEGLELQKSLFVKHFESNAAIESQHWRLFVANRVCGSPKNLSLSVVGAMDIRDALKLKPADVALVQATLVHEQLEKQLIAANNCSSHVTLQQLVASVQLFLVLLRREVEPAQCTALWKLMHRYVRLTPGNSDDVMLYTALLELCLTCLRHRLPEVMDGLSNALETDPHHSFREILRDDTVSLNLLSLVTECLVQLLNYQRLQPTLSWPTKLFEELSNRARSLFEQRKLQHVRCILGVLRELSEQPLQLDGGQIEPYYQHYMQLSSNLRTCTQTGAQWQRDCLLIVCQMHAMGKQLGAPCSKAQGENKVLRYLLGLCSHPDTEVRALAWVAIANWIRNAASSMTRVLIAFQDFLPGGVAACCLTTMLDDHEALLVRELAGRVFEMLMHNVGASGCNELFKYHSYLKHGQKAIMWMQLSPERQRASGRKSSFDLISCYTSICAKLIHLDPDWSAVLCNHPFFNALSDILKMPTPPQHLLSSYVELCAGHICKLYAMCYRRNFDCLQRGICRDPVLLKNFLSLINNVLDAENHIVEILKLLMVFCKDANAYGFLCEQFRECPELLFDLLLYGLNVNYLDSEVQQYTLAAISLLLIKAQDAPKELNLLLVFEAYVEDTRTAGDDKKTEKPNASDDKENNTNELNKQFMAISLKHLTKKKILEGKGNKSAAKAKEPINAAVFLYHSLDQLFAQVFPSKTYSFLVAPKPLHIQVCEVLGNLLKLSAWAVDAARQCKLLERVLHLLEAFLDDNSIGNATVYVRRVGAHKSRDIINNLLVLLNLLMHWHNSPNAAVTDLVTAARFVRVIVRMWPWLSHSAVLKHMIVRLTTLLTELSLEMCKQTSLVLSGQSHSLLQLMVRVADHETTKKEGPGAANPEFAKFSSDSILEAALRVMINCCSCAEGRLSLGKMRVLDMFDTIMPATGSNPNKVKPEALLNWIAFWEVFSRYELGYKVCHLQGLLHLVRRSPPLSMLRLRCLRIVRNMCFNNHNRMLLVNMTSFTDFLRDIVSQPVQDGGGGGDTSINSYVEHHMMVLCLWKLFGFSAKCRAMLRGTKLLKQLTILSDHLASLEADRPEQFKSVPFAVELKDLLGKLFNSLEA</sequence>
<dbReference type="SMART" id="SM00636">
    <property type="entry name" value="Glyco_18"/>
    <property type="match status" value="1"/>
</dbReference>
<gene>
    <name evidence="6" type="ORF">AWZ03_008835</name>
</gene>
<dbReference type="STRING" id="7232.A0A484B7T6"/>
<dbReference type="Gene3D" id="3.20.20.80">
    <property type="entry name" value="Glycosidases"/>
    <property type="match status" value="1"/>
</dbReference>
<evidence type="ECO:0000256" key="2">
    <source>
        <dbReference type="ARBA" id="ARBA00022801"/>
    </source>
</evidence>
<keyword evidence="1" id="KW-0732">Signal</keyword>
<dbReference type="FunFam" id="3.20.20.80:FF:000406">
    <property type="entry name" value="Chitinase"/>
    <property type="match status" value="1"/>
</dbReference>
<protein>
    <recommendedName>
        <fullName evidence="5">GH18 domain-containing protein</fullName>
    </recommendedName>
</protein>
<dbReference type="Pfam" id="PF00704">
    <property type="entry name" value="Glyco_hydro_18"/>
    <property type="match status" value="1"/>
</dbReference>
<keyword evidence="2 4" id="KW-0378">Hydrolase</keyword>
<dbReference type="EMBL" id="LSRL02000096">
    <property type="protein sequence ID" value="TDG44694.1"/>
    <property type="molecule type" value="Genomic_DNA"/>
</dbReference>
<feature type="domain" description="GH18" evidence="5">
    <location>
        <begin position="6"/>
        <end position="280"/>
    </location>
</feature>
<dbReference type="InterPro" id="IPR001223">
    <property type="entry name" value="Glyco_hydro18_cat"/>
</dbReference>
<dbReference type="InterPro" id="IPR030791">
    <property type="entry name" value="Rotatin"/>
</dbReference>
<dbReference type="GO" id="GO:0005813">
    <property type="term" value="C:centrosome"/>
    <property type="evidence" value="ECO:0007669"/>
    <property type="project" value="InterPro"/>
</dbReference>
<organism evidence="6 7">
    <name type="scientific">Drosophila navojoa</name>
    <name type="common">Fruit fly</name>
    <dbReference type="NCBI Taxonomy" id="7232"/>
    <lineage>
        <taxon>Eukaryota</taxon>
        <taxon>Metazoa</taxon>
        <taxon>Ecdysozoa</taxon>
        <taxon>Arthropoda</taxon>
        <taxon>Hexapoda</taxon>
        <taxon>Insecta</taxon>
        <taxon>Pterygota</taxon>
        <taxon>Neoptera</taxon>
        <taxon>Endopterygota</taxon>
        <taxon>Diptera</taxon>
        <taxon>Brachycera</taxon>
        <taxon>Muscomorpha</taxon>
        <taxon>Ephydroidea</taxon>
        <taxon>Drosophilidae</taxon>
        <taxon>Drosophila</taxon>
    </lineage>
</organism>
<evidence type="ECO:0000256" key="4">
    <source>
        <dbReference type="RuleBase" id="RU000489"/>
    </source>
</evidence>
<dbReference type="PROSITE" id="PS51910">
    <property type="entry name" value="GH18_2"/>
    <property type="match status" value="1"/>
</dbReference>
<dbReference type="SUPFAM" id="SSF48371">
    <property type="entry name" value="ARM repeat"/>
    <property type="match status" value="1"/>
</dbReference>
<dbReference type="GO" id="GO:0006032">
    <property type="term" value="P:chitin catabolic process"/>
    <property type="evidence" value="ECO:0007669"/>
    <property type="project" value="UniProtKB-ARBA"/>
</dbReference>
<dbReference type="InterPro" id="IPR017853">
    <property type="entry name" value="GH"/>
</dbReference>
<dbReference type="Pfam" id="PF14726">
    <property type="entry name" value="RTTN_N"/>
    <property type="match status" value="1"/>
</dbReference>
<dbReference type="GO" id="GO:0010457">
    <property type="term" value="P:centriole-centriole cohesion"/>
    <property type="evidence" value="ECO:0007669"/>
    <property type="project" value="TreeGrafter"/>
</dbReference>